<sequence>MITTKRISPYTRRIETGKVIDITTEFVTVKAQKGIYTINRRLISDYAQHNNLTIFTPGELITFAEVSFDPATGRGSGNFKVLHPQFCKDPFAHNLTPTPKGFKNLLASVTAKFTKKD</sequence>
<dbReference type="EMBL" id="LR215043">
    <property type="protein sequence ID" value="VEU77918.1"/>
    <property type="molecule type" value="Genomic_DNA"/>
</dbReference>
<keyword evidence="2" id="KW-1185">Reference proteome</keyword>
<name>A0A449B9S4_9BACT</name>
<dbReference type="KEGG" id="mcob:NCTC10184_00131"/>
<accession>A0A449B9S4</accession>
<gene>
    <name evidence="1" type="ORF">NCTC10184_00131</name>
</gene>
<dbReference type="OrthoDB" id="398924at2"/>
<protein>
    <submittedName>
        <fullName evidence="1">Uncharacterized protein</fullName>
    </submittedName>
</protein>
<evidence type="ECO:0000313" key="1">
    <source>
        <dbReference type="EMBL" id="VEU77918.1"/>
    </source>
</evidence>
<proteinExistence type="predicted"/>
<dbReference type="Proteomes" id="UP000290876">
    <property type="component" value="Chromosome"/>
</dbReference>
<reference evidence="1 2" key="1">
    <citation type="submission" date="2019-01" db="EMBL/GenBank/DDBJ databases">
        <authorList>
            <consortium name="Pathogen Informatics"/>
        </authorList>
    </citation>
    <scope>NUCLEOTIDE SEQUENCE [LARGE SCALE GENOMIC DNA]</scope>
    <source>
        <strain evidence="1 2">NCTC10184</strain>
    </source>
</reference>
<evidence type="ECO:0000313" key="2">
    <source>
        <dbReference type="Proteomes" id="UP000290876"/>
    </source>
</evidence>
<organism evidence="1 2">
    <name type="scientific">Mycoplasmopsis columbinasalis</name>
    <dbReference type="NCBI Taxonomy" id="114880"/>
    <lineage>
        <taxon>Bacteria</taxon>
        <taxon>Bacillati</taxon>
        <taxon>Mycoplasmatota</taxon>
        <taxon>Mycoplasmoidales</taxon>
        <taxon>Metamycoplasmataceae</taxon>
        <taxon>Mycoplasmopsis</taxon>
    </lineage>
</organism>
<dbReference type="AlphaFoldDB" id="A0A449B9S4"/>
<dbReference type="RefSeq" id="WP_129622776.1">
    <property type="nucleotide sequence ID" value="NZ_LR215043.1"/>
</dbReference>